<dbReference type="AlphaFoldDB" id="A0AAE8VU83"/>
<dbReference type="InterPro" id="IPR015202">
    <property type="entry name" value="GO-like_E_set"/>
</dbReference>
<sequence>MRSTPPASATEIYTPRDEHLPARRRPPRWGATTAPRPCCCLTAGARCSAPIRSSRTGRLPRGPLRAGRRDLLPSAPPPRRAARRQARGGARPRTGRPRDHQLPGGLADPHRTTPRPGSATHATGVDQRSVALGIVRRTGGSVTERVPDDAAVVPPRRYMAFLVDEEGVPSQSV</sequence>
<dbReference type="RefSeq" id="WP_141585989.1">
    <property type="nucleotide sequence ID" value="NZ_SPAY01000211.1"/>
</dbReference>
<feature type="region of interest" description="Disordered" evidence="1">
    <location>
        <begin position="52"/>
        <end position="130"/>
    </location>
</feature>
<gene>
    <name evidence="3" type="ORF">Sipo8835_41500</name>
</gene>
<dbReference type="SUPFAM" id="SSF81296">
    <property type="entry name" value="E set domains"/>
    <property type="match status" value="1"/>
</dbReference>
<feature type="region of interest" description="Disordered" evidence="1">
    <location>
        <begin position="1"/>
        <end position="36"/>
    </location>
</feature>
<feature type="compositionally biased region" description="Low complexity" evidence="1">
    <location>
        <begin position="56"/>
        <end position="65"/>
    </location>
</feature>
<evidence type="ECO:0000256" key="1">
    <source>
        <dbReference type="SAM" id="MobiDB-lite"/>
    </source>
</evidence>
<feature type="domain" description="Galactose oxidase-like Early set" evidence="2">
    <location>
        <begin position="115"/>
        <end position="172"/>
    </location>
</feature>
<comment type="caution">
    <text evidence="3">The sequence shown here is derived from an EMBL/GenBank/DDBJ whole genome shotgun (WGS) entry which is preliminary data.</text>
</comment>
<dbReference type="Pfam" id="PF09118">
    <property type="entry name" value="GO-like_E_set"/>
    <property type="match status" value="1"/>
</dbReference>
<evidence type="ECO:0000313" key="3">
    <source>
        <dbReference type="EMBL" id="TQE17896.1"/>
    </source>
</evidence>
<proteinExistence type="predicted"/>
<organism evidence="3 4">
    <name type="scientific">Streptomyces ipomoeae</name>
    <dbReference type="NCBI Taxonomy" id="103232"/>
    <lineage>
        <taxon>Bacteria</taxon>
        <taxon>Bacillati</taxon>
        <taxon>Actinomycetota</taxon>
        <taxon>Actinomycetes</taxon>
        <taxon>Kitasatosporales</taxon>
        <taxon>Streptomycetaceae</taxon>
        <taxon>Streptomyces</taxon>
    </lineage>
</organism>
<accession>A0AAE8VU83</accession>
<dbReference type="EMBL" id="SPAZ01000334">
    <property type="protein sequence ID" value="TQE17896.1"/>
    <property type="molecule type" value="Genomic_DNA"/>
</dbReference>
<dbReference type="InterPro" id="IPR014756">
    <property type="entry name" value="Ig_E-set"/>
</dbReference>
<dbReference type="Gene3D" id="2.60.40.10">
    <property type="entry name" value="Immunoglobulins"/>
    <property type="match status" value="1"/>
</dbReference>
<reference evidence="3 4" key="1">
    <citation type="submission" date="2019-03" db="EMBL/GenBank/DDBJ databases">
        <title>Comparative genomic analyses of the sweetpotato soil rot pathogen, Streptomyces ipomoeae.</title>
        <authorList>
            <person name="Ruschel Soares N."/>
            <person name="Badger J.H."/>
            <person name="Huguet-Tapia J.C."/>
            <person name="Clark C.A."/>
            <person name="Pettis G.S."/>
        </authorList>
    </citation>
    <scope>NUCLEOTIDE SEQUENCE [LARGE SCALE GENOMIC DNA]</scope>
    <source>
        <strain evidence="3 4">88-35</strain>
    </source>
</reference>
<evidence type="ECO:0000313" key="4">
    <source>
        <dbReference type="Proteomes" id="UP000318720"/>
    </source>
</evidence>
<evidence type="ECO:0000259" key="2">
    <source>
        <dbReference type="Pfam" id="PF09118"/>
    </source>
</evidence>
<dbReference type="GO" id="GO:0005975">
    <property type="term" value="P:carbohydrate metabolic process"/>
    <property type="evidence" value="ECO:0007669"/>
    <property type="project" value="UniProtKB-ARBA"/>
</dbReference>
<protein>
    <submittedName>
        <fullName evidence="3">DUF1929 domain-containing protein</fullName>
    </submittedName>
</protein>
<dbReference type="InterPro" id="IPR013783">
    <property type="entry name" value="Ig-like_fold"/>
</dbReference>
<dbReference type="Proteomes" id="UP000318720">
    <property type="component" value="Unassembled WGS sequence"/>
</dbReference>
<name>A0AAE8VU83_9ACTN</name>